<sequence length="78" mass="8727">MGSNSKSPVNGSTFHGFLIDPAGNGKRNRGGKPNFLQLRICNSFSLQNLSFLLLFSLSFYYLSFGLRWVRQIRNGGLI</sequence>
<reference evidence="2 3" key="1">
    <citation type="journal article" date="2016" name="Sci. Rep.">
        <title>The Dendrobium catenatum Lindl. genome sequence provides insights into polysaccharide synthase, floral development and adaptive evolution.</title>
        <authorList>
            <person name="Zhang G.Q."/>
            <person name="Xu Q."/>
            <person name="Bian C."/>
            <person name="Tsai W.C."/>
            <person name="Yeh C.M."/>
            <person name="Liu K.W."/>
            <person name="Yoshida K."/>
            <person name="Zhang L.S."/>
            <person name="Chang S.B."/>
            <person name="Chen F."/>
            <person name="Shi Y."/>
            <person name="Su Y.Y."/>
            <person name="Zhang Y.Q."/>
            <person name="Chen L.J."/>
            <person name="Yin Y."/>
            <person name="Lin M."/>
            <person name="Huang H."/>
            <person name="Deng H."/>
            <person name="Wang Z.W."/>
            <person name="Zhu S.L."/>
            <person name="Zhao X."/>
            <person name="Deng C."/>
            <person name="Niu S.C."/>
            <person name="Huang J."/>
            <person name="Wang M."/>
            <person name="Liu G.H."/>
            <person name="Yang H.J."/>
            <person name="Xiao X.J."/>
            <person name="Hsiao Y.Y."/>
            <person name="Wu W.L."/>
            <person name="Chen Y.Y."/>
            <person name="Mitsuda N."/>
            <person name="Ohme-Takagi M."/>
            <person name="Luo Y.B."/>
            <person name="Van de Peer Y."/>
            <person name="Liu Z.J."/>
        </authorList>
    </citation>
    <scope>NUCLEOTIDE SEQUENCE [LARGE SCALE GENOMIC DNA]</scope>
    <source>
        <tissue evidence="2">The whole plant</tissue>
    </source>
</reference>
<accession>A0A2I0X045</accession>
<dbReference type="Proteomes" id="UP000233837">
    <property type="component" value="Unassembled WGS sequence"/>
</dbReference>
<organism evidence="2 3">
    <name type="scientific">Dendrobium catenatum</name>
    <dbReference type="NCBI Taxonomy" id="906689"/>
    <lineage>
        <taxon>Eukaryota</taxon>
        <taxon>Viridiplantae</taxon>
        <taxon>Streptophyta</taxon>
        <taxon>Embryophyta</taxon>
        <taxon>Tracheophyta</taxon>
        <taxon>Spermatophyta</taxon>
        <taxon>Magnoliopsida</taxon>
        <taxon>Liliopsida</taxon>
        <taxon>Asparagales</taxon>
        <taxon>Orchidaceae</taxon>
        <taxon>Epidendroideae</taxon>
        <taxon>Malaxideae</taxon>
        <taxon>Dendrobiinae</taxon>
        <taxon>Dendrobium</taxon>
    </lineage>
</organism>
<dbReference type="AlphaFoldDB" id="A0A2I0X045"/>
<evidence type="ECO:0000256" key="1">
    <source>
        <dbReference type="SAM" id="Phobius"/>
    </source>
</evidence>
<protein>
    <submittedName>
        <fullName evidence="2">Uncharacterized protein</fullName>
    </submittedName>
</protein>
<keyword evidence="1" id="KW-1133">Transmembrane helix</keyword>
<evidence type="ECO:0000313" key="2">
    <source>
        <dbReference type="EMBL" id="PKU81273.1"/>
    </source>
</evidence>
<evidence type="ECO:0000313" key="3">
    <source>
        <dbReference type="Proteomes" id="UP000233837"/>
    </source>
</evidence>
<keyword evidence="1" id="KW-0812">Transmembrane</keyword>
<dbReference type="EMBL" id="KZ502271">
    <property type="protein sequence ID" value="PKU81273.1"/>
    <property type="molecule type" value="Genomic_DNA"/>
</dbReference>
<feature type="transmembrane region" description="Helical" evidence="1">
    <location>
        <begin position="49"/>
        <end position="69"/>
    </location>
</feature>
<keyword evidence="3" id="KW-1185">Reference proteome</keyword>
<name>A0A2I0X045_9ASPA</name>
<proteinExistence type="predicted"/>
<reference evidence="2 3" key="2">
    <citation type="journal article" date="2017" name="Nature">
        <title>The Apostasia genome and the evolution of orchids.</title>
        <authorList>
            <person name="Zhang G.Q."/>
            <person name="Liu K.W."/>
            <person name="Li Z."/>
            <person name="Lohaus R."/>
            <person name="Hsiao Y.Y."/>
            <person name="Niu S.C."/>
            <person name="Wang J.Y."/>
            <person name="Lin Y.C."/>
            <person name="Xu Q."/>
            <person name="Chen L.J."/>
            <person name="Yoshida K."/>
            <person name="Fujiwara S."/>
            <person name="Wang Z.W."/>
            <person name="Zhang Y.Q."/>
            <person name="Mitsuda N."/>
            <person name="Wang M."/>
            <person name="Liu G.H."/>
            <person name="Pecoraro L."/>
            <person name="Huang H.X."/>
            <person name="Xiao X.J."/>
            <person name="Lin M."/>
            <person name="Wu X.Y."/>
            <person name="Wu W.L."/>
            <person name="Chen Y.Y."/>
            <person name="Chang S.B."/>
            <person name="Sakamoto S."/>
            <person name="Ohme-Takagi M."/>
            <person name="Yagi M."/>
            <person name="Zeng S.J."/>
            <person name="Shen C.Y."/>
            <person name="Yeh C.M."/>
            <person name="Luo Y.B."/>
            <person name="Tsai W.C."/>
            <person name="Van de Peer Y."/>
            <person name="Liu Z.J."/>
        </authorList>
    </citation>
    <scope>NUCLEOTIDE SEQUENCE [LARGE SCALE GENOMIC DNA]</scope>
    <source>
        <tissue evidence="2">The whole plant</tissue>
    </source>
</reference>
<gene>
    <name evidence="2" type="ORF">MA16_Dca015302</name>
</gene>
<keyword evidence="1" id="KW-0472">Membrane</keyword>